<dbReference type="CDD" id="cd07812">
    <property type="entry name" value="SRPBCC"/>
    <property type="match status" value="1"/>
</dbReference>
<dbReference type="SUPFAM" id="SSF55961">
    <property type="entry name" value="Bet v1-like"/>
    <property type="match status" value="1"/>
</dbReference>
<dbReference type="InterPro" id="IPR023393">
    <property type="entry name" value="START-like_dom_sf"/>
</dbReference>
<dbReference type="EMBL" id="CP094970">
    <property type="protein sequence ID" value="UYM04287.1"/>
    <property type="molecule type" value="Genomic_DNA"/>
</dbReference>
<dbReference type="KEGG" id="sgrg:L0C25_17325"/>
<organism evidence="1 2">
    <name type="scientific">Solicola gregarius</name>
    <dbReference type="NCBI Taxonomy" id="2908642"/>
    <lineage>
        <taxon>Bacteria</taxon>
        <taxon>Bacillati</taxon>
        <taxon>Actinomycetota</taxon>
        <taxon>Actinomycetes</taxon>
        <taxon>Propionibacteriales</taxon>
        <taxon>Nocardioidaceae</taxon>
        <taxon>Solicola</taxon>
    </lineage>
</organism>
<name>A0AA46YJF6_9ACTN</name>
<gene>
    <name evidence="1" type="ORF">L0C25_17325</name>
</gene>
<evidence type="ECO:0000313" key="1">
    <source>
        <dbReference type="EMBL" id="UYM04287.1"/>
    </source>
</evidence>
<proteinExistence type="predicted"/>
<protein>
    <submittedName>
        <fullName evidence="1">SRPBCC family protein</fullName>
    </submittedName>
</protein>
<dbReference type="AlphaFoldDB" id="A0AA46YJF6"/>
<dbReference type="RefSeq" id="WP_271632958.1">
    <property type="nucleotide sequence ID" value="NZ_CP094970.1"/>
</dbReference>
<dbReference type="Gene3D" id="3.30.530.20">
    <property type="match status" value="1"/>
</dbReference>
<dbReference type="Proteomes" id="UP001164390">
    <property type="component" value="Chromosome"/>
</dbReference>
<sequence length="154" mass="17244">MTETISDVLELSTDIDAPVDRVWPIVSNLKRMGEWSPQCRKMVVFGEVRQGARTLNLNRKGMLVWPTSAKVVALAPKERIAFRVSENKTVWSYTVESTESGTRVTERREAPNGTTGFSQLFVRLFLGGNAGLEKDLIRGMETTLARIKTEAERG</sequence>
<dbReference type="InterPro" id="IPR019587">
    <property type="entry name" value="Polyketide_cyclase/dehydratase"/>
</dbReference>
<dbReference type="Pfam" id="PF10604">
    <property type="entry name" value="Polyketide_cyc2"/>
    <property type="match status" value="1"/>
</dbReference>
<reference evidence="1" key="1">
    <citation type="submission" date="2022-01" db="EMBL/GenBank/DDBJ databases">
        <title>Nocardioidaceae gen. sp. A5X3R13.</title>
        <authorList>
            <person name="Lopez Marin M.A."/>
            <person name="Uhlik O."/>
        </authorList>
    </citation>
    <scope>NUCLEOTIDE SEQUENCE</scope>
    <source>
        <strain evidence="1">A5X3R13</strain>
    </source>
</reference>
<keyword evidence="2" id="KW-1185">Reference proteome</keyword>
<accession>A0AA46YJF6</accession>
<evidence type="ECO:0000313" key="2">
    <source>
        <dbReference type="Proteomes" id="UP001164390"/>
    </source>
</evidence>